<keyword evidence="3" id="KW-0547">Nucleotide-binding</keyword>
<dbReference type="Pfam" id="PF00005">
    <property type="entry name" value="ABC_tran"/>
    <property type="match status" value="1"/>
</dbReference>
<dbReference type="RefSeq" id="WP_055744324.1">
    <property type="nucleotide sequence ID" value="NZ_LJJB01000007.1"/>
</dbReference>
<keyword evidence="4" id="KW-0067">ATP-binding</keyword>
<dbReference type="InterPro" id="IPR050319">
    <property type="entry name" value="ABC_transp_ATP-bind"/>
</dbReference>
<dbReference type="PROSITE" id="PS00211">
    <property type="entry name" value="ABC_TRANSPORTER_1"/>
    <property type="match status" value="1"/>
</dbReference>
<evidence type="ECO:0000256" key="4">
    <source>
        <dbReference type="ARBA" id="ARBA00022840"/>
    </source>
</evidence>
<proteinExistence type="inferred from homology"/>
<evidence type="ECO:0000256" key="3">
    <source>
        <dbReference type="ARBA" id="ARBA00022741"/>
    </source>
</evidence>
<comment type="caution">
    <text evidence="6">The sequence shown here is derived from an EMBL/GenBank/DDBJ whole genome shotgun (WGS) entry which is preliminary data.</text>
</comment>
<keyword evidence="7" id="KW-1185">Reference proteome</keyword>
<evidence type="ECO:0000313" key="7">
    <source>
        <dbReference type="Proteomes" id="UP000051063"/>
    </source>
</evidence>
<reference evidence="6 7" key="1">
    <citation type="submission" date="2015-09" db="EMBL/GenBank/DDBJ databases">
        <title>Genome sequencing project for genomic taxonomy and phylogenomics of Bacillus-like bacteria.</title>
        <authorList>
            <person name="Liu B."/>
            <person name="Wang J."/>
            <person name="Zhu Y."/>
            <person name="Liu G."/>
            <person name="Chen Q."/>
            <person name="Chen Z."/>
            <person name="Lan J."/>
            <person name="Che J."/>
            <person name="Ge C."/>
            <person name="Shi H."/>
            <person name="Pan Z."/>
            <person name="Liu X."/>
        </authorList>
    </citation>
    <scope>NUCLEOTIDE SEQUENCE [LARGE SCALE GENOMIC DNA]</scope>
    <source>
        <strain evidence="6 7">DSM 8552</strain>
    </source>
</reference>
<dbReference type="PANTHER" id="PTHR43776:SF7">
    <property type="entry name" value="D,D-DIPEPTIDE TRANSPORT ATP-BINDING PROTEIN DDPF-RELATED"/>
    <property type="match status" value="1"/>
</dbReference>
<dbReference type="InterPro" id="IPR003439">
    <property type="entry name" value="ABC_transporter-like_ATP-bd"/>
</dbReference>
<evidence type="ECO:0000256" key="1">
    <source>
        <dbReference type="ARBA" id="ARBA00005417"/>
    </source>
</evidence>
<protein>
    <recommendedName>
        <fullName evidence="5">ABC transporter domain-containing protein</fullName>
    </recommendedName>
</protein>
<dbReference type="CDD" id="cd03257">
    <property type="entry name" value="ABC_NikE_OppD_transporters"/>
    <property type="match status" value="1"/>
</dbReference>
<feature type="domain" description="ABC transporter" evidence="5">
    <location>
        <begin position="7"/>
        <end position="254"/>
    </location>
</feature>
<dbReference type="PANTHER" id="PTHR43776">
    <property type="entry name" value="TRANSPORT ATP-BINDING PROTEIN"/>
    <property type="match status" value="1"/>
</dbReference>
<dbReference type="Pfam" id="PF08352">
    <property type="entry name" value="oligo_HPY"/>
    <property type="match status" value="1"/>
</dbReference>
<dbReference type="SUPFAM" id="SSF52540">
    <property type="entry name" value="P-loop containing nucleoside triphosphate hydrolases"/>
    <property type="match status" value="1"/>
</dbReference>
<dbReference type="EMBL" id="LJJB01000007">
    <property type="protein sequence ID" value="KQL49989.1"/>
    <property type="molecule type" value="Genomic_DNA"/>
</dbReference>
<dbReference type="InterPro" id="IPR027417">
    <property type="entry name" value="P-loop_NTPase"/>
</dbReference>
<dbReference type="SMART" id="SM00382">
    <property type="entry name" value="AAA"/>
    <property type="match status" value="1"/>
</dbReference>
<dbReference type="PROSITE" id="PS50893">
    <property type="entry name" value="ABC_TRANSPORTER_2"/>
    <property type="match status" value="1"/>
</dbReference>
<sequence>MTQSPLLEVRSIKKHFPIKKGLLMKQAGSIKAVDGVDLDVMQQETLGLVGESGCGKSTLGKMIVQLLAPTEGEIRFEGTNLATLSHQTTVRKNIQMIFQDPYSSLNPRQKIGDILTEPFRIHQMDSHESKERMLYLLDKVGLNPGHANRYPHEFSGGQRQRIGIARALALKPKMVVCDEPVAALDVSIQSQIVNLLEDLQAEFQMSYLFIAHDLAVVRHISHRIGVMYLGSIVELAEAEELFSNPQHPYTKVLLSSIPVQHPRMKRTPLILKGDLPNPTNPPSGCKFHTRCPYAEAKCGKETPALKGSAFHQVACHLVSS</sequence>
<dbReference type="InterPro" id="IPR017871">
    <property type="entry name" value="ABC_transporter-like_CS"/>
</dbReference>
<dbReference type="NCBIfam" id="TIGR01727">
    <property type="entry name" value="oligo_HPY"/>
    <property type="match status" value="1"/>
</dbReference>
<accession>A0ABR5NEN5</accession>
<dbReference type="Gene3D" id="3.40.50.300">
    <property type="entry name" value="P-loop containing nucleotide triphosphate hydrolases"/>
    <property type="match status" value="1"/>
</dbReference>
<dbReference type="NCBIfam" id="NF008453">
    <property type="entry name" value="PRK11308.1"/>
    <property type="match status" value="1"/>
</dbReference>
<dbReference type="InterPro" id="IPR013563">
    <property type="entry name" value="Oligopep_ABC_C"/>
</dbReference>
<keyword evidence="2" id="KW-0813">Transport</keyword>
<evidence type="ECO:0000313" key="6">
    <source>
        <dbReference type="EMBL" id="KQL49989.1"/>
    </source>
</evidence>
<evidence type="ECO:0000256" key="2">
    <source>
        <dbReference type="ARBA" id="ARBA00022448"/>
    </source>
</evidence>
<dbReference type="InterPro" id="IPR003593">
    <property type="entry name" value="AAA+_ATPase"/>
</dbReference>
<gene>
    <name evidence="6" type="ORF">AN963_10015</name>
</gene>
<organism evidence="6 7">
    <name type="scientific">Brevibacillus choshinensis</name>
    <dbReference type="NCBI Taxonomy" id="54911"/>
    <lineage>
        <taxon>Bacteria</taxon>
        <taxon>Bacillati</taxon>
        <taxon>Bacillota</taxon>
        <taxon>Bacilli</taxon>
        <taxon>Bacillales</taxon>
        <taxon>Paenibacillaceae</taxon>
        <taxon>Brevibacillus</taxon>
    </lineage>
</organism>
<comment type="similarity">
    <text evidence="1">Belongs to the ABC transporter superfamily.</text>
</comment>
<dbReference type="Proteomes" id="UP000051063">
    <property type="component" value="Unassembled WGS sequence"/>
</dbReference>
<name>A0ABR5NEN5_BRECH</name>
<evidence type="ECO:0000259" key="5">
    <source>
        <dbReference type="PROSITE" id="PS50893"/>
    </source>
</evidence>